<evidence type="ECO:0000256" key="1">
    <source>
        <dbReference type="ARBA" id="ARBA00004141"/>
    </source>
</evidence>
<dbReference type="EMBL" id="FOOC01000003">
    <property type="protein sequence ID" value="SFF37124.1"/>
    <property type="molecule type" value="Genomic_DNA"/>
</dbReference>
<comment type="subcellular location">
    <subcellularLocation>
        <location evidence="1">Membrane</location>
        <topology evidence="1">Multi-pass membrane protein</topology>
    </subcellularLocation>
</comment>
<reference evidence="7 8" key="1">
    <citation type="submission" date="2016-10" db="EMBL/GenBank/DDBJ databases">
        <authorList>
            <person name="de Groot N.N."/>
        </authorList>
    </citation>
    <scope>NUCLEOTIDE SEQUENCE [LARGE SCALE GENOMIC DNA]</scope>
    <source>
        <strain evidence="7 8">DSM 23609</strain>
    </source>
</reference>
<name>A0A1I2I4N3_9GAMM</name>
<dbReference type="AlphaFoldDB" id="A0A1I2I4N3"/>
<proteinExistence type="predicted"/>
<dbReference type="InterPro" id="IPR005821">
    <property type="entry name" value="Ion_trans_dom"/>
</dbReference>
<keyword evidence="8" id="KW-1185">Reference proteome</keyword>
<organism evidence="7 8">
    <name type="scientific">Fontimonas thermophila</name>
    <dbReference type="NCBI Taxonomy" id="1076937"/>
    <lineage>
        <taxon>Bacteria</taxon>
        <taxon>Pseudomonadati</taxon>
        <taxon>Pseudomonadota</taxon>
        <taxon>Gammaproteobacteria</taxon>
        <taxon>Nevskiales</taxon>
        <taxon>Nevskiaceae</taxon>
        <taxon>Fontimonas</taxon>
    </lineage>
</organism>
<evidence type="ECO:0000256" key="3">
    <source>
        <dbReference type="ARBA" id="ARBA00022989"/>
    </source>
</evidence>
<dbReference type="Gene3D" id="1.20.120.350">
    <property type="entry name" value="Voltage-gated potassium channels. Chain C"/>
    <property type="match status" value="1"/>
</dbReference>
<dbReference type="SUPFAM" id="SSF81324">
    <property type="entry name" value="Voltage-gated potassium channels"/>
    <property type="match status" value="1"/>
</dbReference>
<feature type="domain" description="Ion transport" evidence="6">
    <location>
        <begin position="15"/>
        <end position="112"/>
    </location>
</feature>
<keyword evidence="3 5" id="KW-1133">Transmembrane helix</keyword>
<feature type="transmembrane region" description="Helical" evidence="5">
    <location>
        <begin position="45"/>
        <end position="64"/>
    </location>
</feature>
<dbReference type="GO" id="GO:0005216">
    <property type="term" value="F:monoatomic ion channel activity"/>
    <property type="evidence" value="ECO:0007669"/>
    <property type="project" value="InterPro"/>
</dbReference>
<evidence type="ECO:0000256" key="4">
    <source>
        <dbReference type="ARBA" id="ARBA00023136"/>
    </source>
</evidence>
<protein>
    <submittedName>
        <fullName evidence="7">Ion transport protein</fullName>
    </submittedName>
</protein>
<dbReference type="RefSeq" id="WP_143383613.1">
    <property type="nucleotide sequence ID" value="NZ_FOOC01000003.1"/>
</dbReference>
<dbReference type="InterPro" id="IPR027359">
    <property type="entry name" value="Volt_channel_dom_sf"/>
</dbReference>
<feature type="transmembrane region" description="Helical" evidence="5">
    <location>
        <begin position="12"/>
        <end position="33"/>
    </location>
</feature>
<evidence type="ECO:0000256" key="5">
    <source>
        <dbReference type="SAM" id="Phobius"/>
    </source>
</evidence>
<dbReference type="Proteomes" id="UP000199771">
    <property type="component" value="Unassembled WGS sequence"/>
</dbReference>
<evidence type="ECO:0000256" key="2">
    <source>
        <dbReference type="ARBA" id="ARBA00022692"/>
    </source>
</evidence>
<keyword evidence="4 5" id="KW-0472">Membrane</keyword>
<evidence type="ECO:0000313" key="8">
    <source>
        <dbReference type="Proteomes" id="UP000199771"/>
    </source>
</evidence>
<dbReference type="GO" id="GO:0016020">
    <property type="term" value="C:membrane"/>
    <property type="evidence" value="ECO:0007669"/>
    <property type="project" value="UniProtKB-SubCell"/>
</dbReference>
<evidence type="ECO:0000259" key="6">
    <source>
        <dbReference type="Pfam" id="PF00520"/>
    </source>
</evidence>
<keyword evidence="2 5" id="KW-0812">Transmembrane</keyword>
<dbReference type="Pfam" id="PF00520">
    <property type="entry name" value="Ion_trans"/>
    <property type="match status" value="1"/>
</dbReference>
<dbReference type="STRING" id="1076937.SAMN04488120_10319"/>
<sequence>MDIRTLIARLARVSTLDWIMLTLALISIGLLAYETWGPVTEAERADILLADTVICAIFAVEFLWRWRAAGWRRDFVIRNWYEILGMIPVSHPAIRGFRLFRIIRIVVLLSRFGMAADRAFGEDFTYRLVNRFRDTLVQSISGAVTVAVLDEVATVLSKGTYTRNISRALAENQTELRAMILEKLKHDAQVGRLARLPFYDDVVRAVIDAGLRVFEQILQDPRTDELVADVLRENLMQLRAAVLEHTAAAEQARQRNAAAPDGTIHGL</sequence>
<dbReference type="OrthoDB" id="6717392at2"/>
<gene>
    <name evidence="7" type="ORF">SAMN04488120_10319</name>
</gene>
<evidence type="ECO:0000313" key="7">
    <source>
        <dbReference type="EMBL" id="SFF37124.1"/>
    </source>
</evidence>
<accession>A0A1I2I4N3</accession>